<gene>
    <name evidence="2" type="ORF">MTP16_01805</name>
</gene>
<organism evidence="2 3">
    <name type="scientific">Hymenobacter monticola</name>
    <dbReference type="NCBI Taxonomy" id="1705399"/>
    <lineage>
        <taxon>Bacteria</taxon>
        <taxon>Pseudomonadati</taxon>
        <taxon>Bacteroidota</taxon>
        <taxon>Cytophagia</taxon>
        <taxon>Cytophagales</taxon>
        <taxon>Hymenobacteraceae</taxon>
        <taxon>Hymenobacter</taxon>
    </lineage>
</organism>
<dbReference type="Gene3D" id="2.60.40.2700">
    <property type="match status" value="1"/>
</dbReference>
<sequence>MRTKITQLAFLLALLGPGALRTAQAQTVYVPATVTGYNADVVAEGITTGPNAGGPGTVASQTTNTVDRGNSSVRWCFATTNYQNPAGQRPTRGLPQSGLITSISTPGLTYQMGPFSGNNSLRIDGNGSGTLTLTNPQPCSEVMVLATEGNGSSAPKSFTVFFTDGSREDFPNIVVPDWFGGTITPAIIVGSRVNRPDDVIDNQANDPRIYEVRLSLPVTAYSKSVERVFVSKQSTDPVLNVMGISLGSNCLGVPTGGTAVANPASVCPGQQVVLGLTGASATGGITYQWQASTDGGTTYTNIGGATSTFFTVTPSVTTRYRAVVTCRLQSSNSSAVTVTVPPTVATVAYPAGPFCQGNAGGPVQTVTPTSFTPMGGTFTSAAGLVLNAATGAVNLTASTSGTYTVTYTIPNSCQAVATTSITLVRTVAALAYPASTYCRVGSSGAPTFQPAGGTFTATPAGLALNASTGLIDVGNSTAGTYTVSYTSSGACPATATTSLTVKSDAVPKFPNVLTPNGDGQNEELKLSISDVTGYRLRVFNRWGRKVYEGNDAAKGWKAEDNSAGMYYYQVEYTDCAGRRQENKTWIEVVK</sequence>
<evidence type="ECO:0000313" key="2">
    <source>
        <dbReference type="EMBL" id="UOE34403.1"/>
    </source>
</evidence>
<evidence type="ECO:0000256" key="1">
    <source>
        <dbReference type="SAM" id="SignalP"/>
    </source>
</evidence>
<accession>A0ABY4B5H8</accession>
<feature type="chain" id="PRO_5046486106" evidence="1">
    <location>
        <begin position="26"/>
        <end position="590"/>
    </location>
</feature>
<feature type="signal peptide" evidence="1">
    <location>
        <begin position="1"/>
        <end position="25"/>
    </location>
</feature>
<keyword evidence="3" id="KW-1185">Reference proteome</keyword>
<keyword evidence="1" id="KW-0732">Signal</keyword>
<evidence type="ECO:0000313" key="3">
    <source>
        <dbReference type="Proteomes" id="UP000831390"/>
    </source>
</evidence>
<dbReference type="RefSeq" id="WP_243515449.1">
    <property type="nucleotide sequence ID" value="NZ_CP094534.1"/>
</dbReference>
<dbReference type="EMBL" id="CP094534">
    <property type="protein sequence ID" value="UOE34403.1"/>
    <property type="molecule type" value="Genomic_DNA"/>
</dbReference>
<proteinExistence type="predicted"/>
<reference evidence="2 3" key="1">
    <citation type="submission" date="2022-03" db="EMBL/GenBank/DDBJ databases">
        <title>Hymenobactersp. isolated from the air.</title>
        <authorList>
            <person name="Won M."/>
            <person name="Kwon S.-W."/>
        </authorList>
    </citation>
    <scope>NUCLEOTIDE SEQUENCE [LARGE SCALE GENOMIC DNA]</scope>
    <source>
        <strain evidence="2 3">KACC 22596</strain>
    </source>
</reference>
<name>A0ABY4B5H8_9BACT</name>
<dbReference type="Proteomes" id="UP000831390">
    <property type="component" value="Chromosome"/>
</dbReference>
<dbReference type="Pfam" id="PF13585">
    <property type="entry name" value="CHU_C"/>
    <property type="match status" value="1"/>
</dbReference>
<protein>
    <submittedName>
        <fullName evidence="2">Gliding motility-associated C-terminal domain-containing protein</fullName>
    </submittedName>
</protein>